<dbReference type="Proteomes" id="UP000001542">
    <property type="component" value="Unassembled WGS sequence"/>
</dbReference>
<reference evidence="1" key="1">
    <citation type="submission" date="2006-10" db="EMBL/GenBank/DDBJ databases">
        <authorList>
            <person name="Amadeo P."/>
            <person name="Zhao Q."/>
            <person name="Wortman J."/>
            <person name="Fraser-Liggett C."/>
            <person name="Carlton J."/>
        </authorList>
    </citation>
    <scope>NUCLEOTIDE SEQUENCE</scope>
    <source>
        <strain evidence="1">G3</strain>
    </source>
</reference>
<dbReference type="InParanoid" id="A2DTE3"/>
<name>A2DTE3_TRIV3</name>
<evidence type="ECO:0000313" key="2">
    <source>
        <dbReference type="Proteomes" id="UP000001542"/>
    </source>
</evidence>
<keyword evidence="2" id="KW-1185">Reference proteome</keyword>
<dbReference type="VEuPathDB" id="TrichDB:TVAGG3_0593010"/>
<organism evidence="1 2">
    <name type="scientific">Trichomonas vaginalis (strain ATCC PRA-98 / G3)</name>
    <dbReference type="NCBI Taxonomy" id="412133"/>
    <lineage>
        <taxon>Eukaryota</taxon>
        <taxon>Metamonada</taxon>
        <taxon>Parabasalia</taxon>
        <taxon>Trichomonadida</taxon>
        <taxon>Trichomonadidae</taxon>
        <taxon>Trichomonas</taxon>
    </lineage>
</organism>
<dbReference type="EMBL" id="DS113244">
    <property type="protein sequence ID" value="EAY16252.1"/>
    <property type="molecule type" value="Genomic_DNA"/>
</dbReference>
<gene>
    <name evidence="1" type="ORF">TVAG_423040</name>
</gene>
<reference evidence="1" key="2">
    <citation type="journal article" date="2007" name="Science">
        <title>Draft genome sequence of the sexually transmitted pathogen Trichomonas vaginalis.</title>
        <authorList>
            <person name="Carlton J.M."/>
            <person name="Hirt R.P."/>
            <person name="Silva J.C."/>
            <person name="Delcher A.L."/>
            <person name="Schatz M."/>
            <person name="Zhao Q."/>
            <person name="Wortman J.R."/>
            <person name="Bidwell S.L."/>
            <person name="Alsmark U.C.M."/>
            <person name="Besteiro S."/>
            <person name="Sicheritz-Ponten T."/>
            <person name="Noel C.J."/>
            <person name="Dacks J.B."/>
            <person name="Foster P.G."/>
            <person name="Simillion C."/>
            <person name="Van de Peer Y."/>
            <person name="Miranda-Saavedra D."/>
            <person name="Barton G.J."/>
            <person name="Westrop G.D."/>
            <person name="Mueller S."/>
            <person name="Dessi D."/>
            <person name="Fiori P.L."/>
            <person name="Ren Q."/>
            <person name="Paulsen I."/>
            <person name="Zhang H."/>
            <person name="Bastida-Corcuera F.D."/>
            <person name="Simoes-Barbosa A."/>
            <person name="Brown M.T."/>
            <person name="Hayes R.D."/>
            <person name="Mukherjee M."/>
            <person name="Okumura C.Y."/>
            <person name="Schneider R."/>
            <person name="Smith A.J."/>
            <person name="Vanacova S."/>
            <person name="Villalvazo M."/>
            <person name="Haas B.J."/>
            <person name="Pertea M."/>
            <person name="Feldblyum T.V."/>
            <person name="Utterback T.R."/>
            <person name="Shu C.L."/>
            <person name="Osoegawa K."/>
            <person name="de Jong P.J."/>
            <person name="Hrdy I."/>
            <person name="Horvathova L."/>
            <person name="Zubacova Z."/>
            <person name="Dolezal P."/>
            <person name="Malik S.B."/>
            <person name="Logsdon J.M. Jr."/>
            <person name="Henze K."/>
            <person name="Gupta A."/>
            <person name="Wang C.C."/>
            <person name="Dunne R.L."/>
            <person name="Upcroft J.A."/>
            <person name="Upcroft P."/>
            <person name="White O."/>
            <person name="Salzberg S.L."/>
            <person name="Tang P."/>
            <person name="Chiu C.-H."/>
            <person name="Lee Y.-S."/>
            <person name="Embley T.M."/>
            <person name="Coombs G.H."/>
            <person name="Mottram J.C."/>
            <person name="Tachezy J."/>
            <person name="Fraser-Liggett C.M."/>
            <person name="Johnson P.J."/>
        </authorList>
    </citation>
    <scope>NUCLEOTIDE SEQUENCE [LARGE SCALE GENOMIC DNA]</scope>
    <source>
        <strain evidence="1">G3</strain>
    </source>
</reference>
<dbReference type="VEuPathDB" id="TrichDB:TVAG_423040"/>
<protein>
    <submittedName>
        <fullName evidence="1">Uncharacterized protein</fullName>
    </submittedName>
</protein>
<dbReference type="OrthoDB" id="10542760at2759"/>
<accession>A2DTE3</accession>
<proteinExistence type="predicted"/>
<dbReference type="KEGG" id="tva:4774273"/>
<dbReference type="AlphaFoldDB" id="A2DTE3"/>
<sequence>MTRSEINEACLNATFSAEEVIEELKNVLDKNITNPQTIGNIINIVKNSIVQASWQQSVDQINKKLDDYVKTLLDIANQRPTTSDPQQEEIRIMDMVGDIISYIQIRGGLDADGAVREQILPDFMVAFNLELEMLRRIKWPDFNHKSYLRLRKTAINLFFTTFAHLINQNATHFENAESLYKCLQSMVELDSNGNFPELLIPPIRRFYRIVQAEFYSRYLSLSQLQACVKLMMLTDIDFTKQIHNLPNDPKKFQILQKSIHDFDKNSSKAEFIRNELRECAEKSDNVDILAFARKNIPSEKIEIRFMTKLAEVSSKWLNALLLPDYKEARYYYKQFQTLTNLLSPTDKDDVYESIASSDLGPVFKSQKFALKEEEPMMKEIRAIIAYVP</sequence>
<evidence type="ECO:0000313" key="1">
    <source>
        <dbReference type="EMBL" id="EAY16252.1"/>
    </source>
</evidence>
<dbReference type="RefSeq" id="XP_001328475.1">
    <property type="nucleotide sequence ID" value="XM_001328440.1"/>
</dbReference>